<evidence type="ECO:0000313" key="1">
    <source>
        <dbReference type="EMBL" id="OGG13965.1"/>
    </source>
</evidence>
<organism evidence="1 2">
    <name type="scientific">Candidatus Gottesmanbacteria bacterium RIFCSPHIGHO2_01_FULL_39_10</name>
    <dbReference type="NCBI Taxonomy" id="1798375"/>
    <lineage>
        <taxon>Bacteria</taxon>
        <taxon>Candidatus Gottesmaniibacteriota</taxon>
    </lineage>
</organism>
<dbReference type="Gene3D" id="2.30.110.10">
    <property type="entry name" value="Electron Transport, Fmn-binding Protein, Chain A"/>
    <property type="match status" value="1"/>
</dbReference>
<protein>
    <recommendedName>
        <fullName evidence="3">Pyridoxamine 5'-phosphate oxidase putative domain-containing protein</fullName>
    </recommendedName>
</protein>
<gene>
    <name evidence="1" type="ORF">A2773_03835</name>
</gene>
<dbReference type="InterPro" id="IPR012349">
    <property type="entry name" value="Split_barrel_FMN-bd"/>
</dbReference>
<name>A0A1F5ZNP1_9BACT</name>
<reference evidence="1 2" key="1">
    <citation type="journal article" date="2016" name="Nat. Commun.">
        <title>Thousands of microbial genomes shed light on interconnected biogeochemical processes in an aquifer system.</title>
        <authorList>
            <person name="Anantharaman K."/>
            <person name="Brown C.T."/>
            <person name="Hug L.A."/>
            <person name="Sharon I."/>
            <person name="Castelle C.J."/>
            <person name="Probst A.J."/>
            <person name="Thomas B.C."/>
            <person name="Singh A."/>
            <person name="Wilkins M.J."/>
            <person name="Karaoz U."/>
            <person name="Brodie E.L."/>
            <person name="Williams K.H."/>
            <person name="Hubbard S.S."/>
            <person name="Banfield J.F."/>
        </authorList>
    </citation>
    <scope>NUCLEOTIDE SEQUENCE [LARGE SCALE GENOMIC DNA]</scope>
</reference>
<accession>A0A1F5ZNP1</accession>
<comment type="caution">
    <text evidence="1">The sequence shown here is derived from an EMBL/GenBank/DDBJ whole genome shotgun (WGS) entry which is preliminary data.</text>
</comment>
<evidence type="ECO:0008006" key="3">
    <source>
        <dbReference type="Google" id="ProtNLM"/>
    </source>
</evidence>
<proteinExistence type="predicted"/>
<dbReference type="EMBL" id="MFJE01000030">
    <property type="protein sequence ID" value="OGG13965.1"/>
    <property type="molecule type" value="Genomic_DNA"/>
</dbReference>
<evidence type="ECO:0000313" key="2">
    <source>
        <dbReference type="Proteomes" id="UP000177383"/>
    </source>
</evidence>
<dbReference type="AlphaFoldDB" id="A0A1F5ZNP1"/>
<dbReference type="STRING" id="1798375.A2773_03835"/>
<dbReference type="Proteomes" id="UP000177383">
    <property type="component" value="Unassembled WGS sequence"/>
</dbReference>
<sequence>MDQRALDLLTKERVCALSVSLSDGGCHGAAMHFSHQVEPLTIYIQTENTSIKCRKLPTKASVVVGFSEETMQTLQMDGEIQLASNLEDIYKIHYVKNPTAEQYKNDPTTVFLAFTPAWWRYSDYKNNLFLTS</sequence>
<dbReference type="SUPFAM" id="SSF50475">
    <property type="entry name" value="FMN-binding split barrel"/>
    <property type="match status" value="1"/>
</dbReference>